<keyword evidence="4" id="KW-0732">Signal</keyword>
<name>A0A8C8VQF2_9SAUR</name>
<dbReference type="Pfam" id="PF18201">
    <property type="entry name" value="PIH1_CS"/>
    <property type="match status" value="1"/>
</dbReference>
<evidence type="ECO:0000313" key="8">
    <source>
        <dbReference type="Proteomes" id="UP000694393"/>
    </source>
</evidence>
<dbReference type="GO" id="GO:0006364">
    <property type="term" value="P:rRNA processing"/>
    <property type="evidence" value="ECO:0007669"/>
    <property type="project" value="TreeGrafter"/>
</dbReference>
<reference evidence="7" key="2">
    <citation type="submission" date="2025-09" db="UniProtKB">
        <authorList>
            <consortium name="Ensembl"/>
        </authorList>
    </citation>
    <scope>IDENTIFICATION</scope>
</reference>
<keyword evidence="8" id="KW-1185">Reference proteome</keyword>
<dbReference type="InterPro" id="IPR012981">
    <property type="entry name" value="PIH1_N"/>
</dbReference>
<evidence type="ECO:0000256" key="1">
    <source>
        <dbReference type="ARBA" id="ARBA00008511"/>
    </source>
</evidence>
<evidence type="ECO:0000259" key="6">
    <source>
        <dbReference type="Pfam" id="PF18201"/>
    </source>
</evidence>
<dbReference type="PANTHER" id="PTHR22997:SF0">
    <property type="entry name" value="PIH1 DOMAIN-CONTAINING PROTEIN 1"/>
    <property type="match status" value="1"/>
</dbReference>
<feature type="domain" description="PIH1 N-terminal" evidence="5">
    <location>
        <begin position="82"/>
        <end position="229"/>
    </location>
</feature>
<dbReference type="PANTHER" id="PTHR22997">
    <property type="entry name" value="PIH1 DOMAIN-CONTAINING PROTEIN 1"/>
    <property type="match status" value="1"/>
</dbReference>
<evidence type="ECO:0000256" key="3">
    <source>
        <dbReference type="ARBA" id="ARBA00046233"/>
    </source>
</evidence>
<dbReference type="GO" id="GO:0005737">
    <property type="term" value="C:cytoplasm"/>
    <property type="evidence" value="ECO:0007669"/>
    <property type="project" value="TreeGrafter"/>
</dbReference>
<dbReference type="GO" id="GO:1990904">
    <property type="term" value="C:ribonucleoprotein complex"/>
    <property type="evidence" value="ECO:0007669"/>
    <property type="project" value="TreeGrafter"/>
</dbReference>
<feature type="chain" id="PRO_5034252988" description="PIH1 domain-containing protein 1" evidence="4">
    <location>
        <begin position="18"/>
        <end position="330"/>
    </location>
</feature>
<accession>A0A8C8VQF2</accession>
<evidence type="ECO:0000256" key="2">
    <source>
        <dbReference type="ARBA" id="ARBA00040540"/>
    </source>
</evidence>
<protein>
    <recommendedName>
        <fullName evidence="2">PIH1 domain-containing protein 1</fullName>
    </recommendedName>
</protein>
<comment type="function">
    <text evidence="3">Involved in the assembly of C/D box small nucleolar ribonucleoprotein (snoRNP) particles. Recruits the SWI/SNF complex to the core promoter of rRNA genes and enhances pre-rRNA transcription. Mediates interaction of TELO2 with the R2TP complex which is necessary for the stability of MTOR and SMG1. Positively regulates the assembly and activity of the mTORC1 complex.</text>
</comment>
<dbReference type="Pfam" id="PF08190">
    <property type="entry name" value="PIH1"/>
    <property type="match status" value="1"/>
</dbReference>
<dbReference type="Ensembl" id="ENSPCET00000025957.1">
    <property type="protein sequence ID" value="ENSPCEP00000025111.1"/>
    <property type="gene ID" value="ENSPCEG00000018952.1"/>
</dbReference>
<organism evidence="7 8">
    <name type="scientific">Pelusios castaneus</name>
    <name type="common">West African mud turtle</name>
    <dbReference type="NCBI Taxonomy" id="367368"/>
    <lineage>
        <taxon>Eukaryota</taxon>
        <taxon>Metazoa</taxon>
        <taxon>Chordata</taxon>
        <taxon>Craniata</taxon>
        <taxon>Vertebrata</taxon>
        <taxon>Euteleostomi</taxon>
        <taxon>Archelosauria</taxon>
        <taxon>Testudinata</taxon>
        <taxon>Testudines</taxon>
        <taxon>Pleurodira</taxon>
        <taxon>Pelomedusidae</taxon>
        <taxon>Pelusios</taxon>
    </lineage>
</organism>
<dbReference type="InterPro" id="IPR050734">
    <property type="entry name" value="PIH1/Kintoun_subfamily"/>
</dbReference>
<dbReference type="Proteomes" id="UP000694393">
    <property type="component" value="Unplaced"/>
</dbReference>
<comment type="similarity">
    <text evidence="1">Belongs to the PIH1 family.</text>
</comment>
<evidence type="ECO:0000256" key="4">
    <source>
        <dbReference type="SAM" id="SignalP"/>
    </source>
</evidence>
<proteinExistence type="inferred from homology"/>
<evidence type="ECO:0000259" key="5">
    <source>
        <dbReference type="Pfam" id="PF08190"/>
    </source>
</evidence>
<dbReference type="GO" id="GO:0000492">
    <property type="term" value="P:box C/D snoRNP assembly"/>
    <property type="evidence" value="ECO:0007669"/>
    <property type="project" value="TreeGrafter"/>
</dbReference>
<dbReference type="GO" id="GO:0097255">
    <property type="term" value="C:R2TP complex"/>
    <property type="evidence" value="ECO:0007669"/>
    <property type="project" value="TreeGrafter"/>
</dbReference>
<feature type="domain" description="PIH1D1/2/3 CS-like" evidence="6">
    <location>
        <begin position="255"/>
        <end position="323"/>
    </location>
</feature>
<dbReference type="AlphaFoldDB" id="A0A8C8VQF2"/>
<dbReference type="InterPro" id="IPR041442">
    <property type="entry name" value="PIH1D1/2/3_CS-like"/>
</dbReference>
<sequence length="330" mass="36591">MIVVVVWGLAGLYGSSSMSPHGPFVTHLSPTWAGLKFCLLCSSMASQTDKSLLSAELEEEDDEEFRQLLFQATQKIQSAMPSVPDSKPIQPQPGFCIKTHTGSQEKVFVNICRSPHIPPPPNLSRQELECLIESDSASSFRIPMSLGEPHAELDNSGNGCTTYDVVINAGFFSKLEADPFFKEFFITVALEGLADKYKMEINHPEWRILKNRKFMGSIPEQTIRTKSRPVIQEMDVSSPVVPKFTILAEPVKGPPEFLLAEIHLPKVGSAQDLSLDLGQDRILLQASSGLYLLDIYLPYDIHPERSHARFHRGTAVLSVTMPLQPHLGPP</sequence>
<evidence type="ECO:0000313" key="7">
    <source>
        <dbReference type="Ensembl" id="ENSPCEP00000025111.1"/>
    </source>
</evidence>
<feature type="signal peptide" evidence="4">
    <location>
        <begin position="1"/>
        <end position="17"/>
    </location>
</feature>
<reference evidence="7" key="1">
    <citation type="submission" date="2025-08" db="UniProtKB">
        <authorList>
            <consortium name="Ensembl"/>
        </authorList>
    </citation>
    <scope>IDENTIFICATION</scope>
</reference>